<name>A0A1M2V242_TRAPU</name>
<reference evidence="2 3" key="1">
    <citation type="submission" date="2016-10" db="EMBL/GenBank/DDBJ databases">
        <title>Genome sequence of the basidiomycete white-rot fungus Trametes pubescens.</title>
        <authorList>
            <person name="Makela M.R."/>
            <person name="Granchi Z."/>
            <person name="Peng M."/>
            <person name="De Vries R.P."/>
            <person name="Grigoriev I."/>
            <person name="Riley R."/>
            <person name="Hilden K."/>
        </authorList>
    </citation>
    <scope>NUCLEOTIDE SEQUENCE [LARGE SCALE GENOMIC DNA]</scope>
    <source>
        <strain evidence="2 3">FBCC735</strain>
    </source>
</reference>
<keyword evidence="3" id="KW-1185">Reference proteome</keyword>
<accession>A0A1M2V242</accession>
<comment type="caution">
    <text evidence="2">The sequence shown here is derived from an EMBL/GenBank/DDBJ whole genome shotgun (WGS) entry which is preliminary data.</text>
</comment>
<feature type="region of interest" description="Disordered" evidence="1">
    <location>
        <begin position="213"/>
        <end position="363"/>
    </location>
</feature>
<sequence>MRVEYHPRRIRDNYSLYIRPWDEIESMPAFFAMLRGIEKRFGRVREFRTGRDYDVPSKYTGYFIADLEDAEAYQRVPEKGTSVKVEVPVSKRDRPGGIGLDELQELLQAQDWDAQATGDGIYSTPIRPVSGTEGDTPRETRVVELIVQRSTAPQTEVRHRRRMNDSGEFGLAFHRWAGFYQPAEGLPIQREMDRALSKWEPFVAERANKAQARAAERVTDAQVDDEPESDFLSMRPPAGYKPQAEDLEEPAGALDASASASQRPLGELPSSPLVAAEDAASTTQTDSLAPPPTPDTLQPARLSQREKILQRARLHAKTPLPEPITEEAKAQKEAEERARKAEEQQSTSSLREKLVKLMGGNWS</sequence>
<dbReference type="Proteomes" id="UP000184267">
    <property type="component" value="Unassembled WGS sequence"/>
</dbReference>
<evidence type="ECO:0000313" key="2">
    <source>
        <dbReference type="EMBL" id="OJT01644.1"/>
    </source>
</evidence>
<gene>
    <name evidence="2" type="ORF">TRAPUB_7902</name>
</gene>
<organism evidence="2 3">
    <name type="scientific">Trametes pubescens</name>
    <name type="common">White-rot fungus</name>
    <dbReference type="NCBI Taxonomy" id="154538"/>
    <lineage>
        <taxon>Eukaryota</taxon>
        <taxon>Fungi</taxon>
        <taxon>Dikarya</taxon>
        <taxon>Basidiomycota</taxon>
        <taxon>Agaricomycotina</taxon>
        <taxon>Agaricomycetes</taxon>
        <taxon>Polyporales</taxon>
        <taxon>Polyporaceae</taxon>
        <taxon>Trametes</taxon>
    </lineage>
</organism>
<evidence type="ECO:0000256" key="1">
    <source>
        <dbReference type="SAM" id="MobiDB-lite"/>
    </source>
</evidence>
<dbReference type="OMA" id="YGRIREY"/>
<dbReference type="OrthoDB" id="3362336at2759"/>
<proteinExistence type="predicted"/>
<protein>
    <submittedName>
        <fullName evidence="2">Uncharacterized protein</fullName>
    </submittedName>
</protein>
<dbReference type="EMBL" id="MNAD01001728">
    <property type="protein sequence ID" value="OJT01644.1"/>
    <property type="molecule type" value="Genomic_DNA"/>
</dbReference>
<feature type="compositionally biased region" description="Basic and acidic residues" evidence="1">
    <location>
        <begin position="326"/>
        <end position="343"/>
    </location>
</feature>
<evidence type="ECO:0000313" key="3">
    <source>
        <dbReference type="Proteomes" id="UP000184267"/>
    </source>
</evidence>
<dbReference type="AlphaFoldDB" id="A0A1M2V242"/>